<sequence>MDKNAQKTLITWKRVFILLRFGPMEERSYTIQNRVSEVNLPVNNRRLTEKHHERKCWLKVPTINLNLL</sequence>
<gene>
    <name evidence="1" type="ORF">DEBURN_LOCUS4984</name>
</gene>
<reference evidence="1" key="1">
    <citation type="submission" date="2021-06" db="EMBL/GenBank/DDBJ databases">
        <authorList>
            <person name="Kallberg Y."/>
            <person name="Tangrot J."/>
            <person name="Rosling A."/>
        </authorList>
    </citation>
    <scope>NUCLEOTIDE SEQUENCE</scope>
    <source>
        <strain evidence="1">AZ414A</strain>
    </source>
</reference>
<organism evidence="1 2">
    <name type="scientific">Diversispora eburnea</name>
    <dbReference type="NCBI Taxonomy" id="1213867"/>
    <lineage>
        <taxon>Eukaryota</taxon>
        <taxon>Fungi</taxon>
        <taxon>Fungi incertae sedis</taxon>
        <taxon>Mucoromycota</taxon>
        <taxon>Glomeromycotina</taxon>
        <taxon>Glomeromycetes</taxon>
        <taxon>Diversisporales</taxon>
        <taxon>Diversisporaceae</taxon>
        <taxon>Diversispora</taxon>
    </lineage>
</organism>
<proteinExistence type="predicted"/>
<evidence type="ECO:0000313" key="2">
    <source>
        <dbReference type="Proteomes" id="UP000789706"/>
    </source>
</evidence>
<name>A0A9N8ZUD2_9GLOM</name>
<protein>
    <submittedName>
        <fullName evidence="1">1186_t:CDS:1</fullName>
    </submittedName>
</protein>
<dbReference type="AlphaFoldDB" id="A0A9N8ZUD2"/>
<keyword evidence="2" id="KW-1185">Reference proteome</keyword>
<dbReference type="Proteomes" id="UP000789706">
    <property type="component" value="Unassembled WGS sequence"/>
</dbReference>
<comment type="caution">
    <text evidence="1">The sequence shown here is derived from an EMBL/GenBank/DDBJ whole genome shotgun (WGS) entry which is preliminary data.</text>
</comment>
<evidence type="ECO:0000313" key="1">
    <source>
        <dbReference type="EMBL" id="CAG8507145.1"/>
    </source>
</evidence>
<accession>A0A9N8ZUD2</accession>
<dbReference type="EMBL" id="CAJVPK010000413">
    <property type="protein sequence ID" value="CAG8507145.1"/>
    <property type="molecule type" value="Genomic_DNA"/>
</dbReference>